<proteinExistence type="predicted"/>
<name>A0AAW5PC06_9BACT</name>
<dbReference type="Proteomes" id="UP001155110">
    <property type="component" value="Unassembled WGS sequence"/>
</dbReference>
<evidence type="ECO:0000313" key="1">
    <source>
        <dbReference type="EMBL" id="MCS4159336.1"/>
    </source>
</evidence>
<organism evidence="1 2">
    <name type="scientific">Salinibacter ruber</name>
    <dbReference type="NCBI Taxonomy" id="146919"/>
    <lineage>
        <taxon>Bacteria</taxon>
        <taxon>Pseudomonadati</taxon>
        <taxon>Rhodothermota</taxon>
        <taxon>Rhodothermia</taxon>
        <taxon>Rhodothermales</taxon>
        <taxon>Salinibacteraceae</taxon>
        <taxon>Salinibacter</taxon>
    </lineage>
</organism>
<comment type="caution">
    <text evidence="1">The sequence shown here is derived from an EMBL/GenBank/DDBJ whole genome shotgun (WGS) entry which is preliminary data.</text>
</comment>
<protein>
    <submittedName>
        <fullName evidence="1">Uncharacterized protein</fullName>
    </submittedName>
</protein>
<dbReference type="AlphaFoldDB" id="A0AAW5PC06"/>
<accession>A0AAW5PC06</accession>
<evidence type="ECO:0000313" key="2">
    <source>
        <dbReference type="Proteomes" id="UP001155110"/>
    </source>
</evidence>
<reference evidence="1" key="1">
    <citation type="submission" date="2022-08" db="EMBL/GenBank/DDBJ databases">
        <title>Genomic Encyclopedia of Type Strains, Phase V (KMG-V): Genome sequencing to study the core and pangenomes of soil and plant-associated prokaryotes.</title>
        <authorList>
            <person name="Whitman W."/>
        </authorList>
    </citation>
    <scope>NUCLEOTIDE SEQUENCE</scope>
    <source>
        <strain evidence="1">SP3002</strain>
    </source>
</reference>
<sequence length="65" mass="7365">MPLTFVSETTDNLIPTGPANVTSKIPVLLHVLHREVLGPQITSKFSTSRVVSFSMKSLRRSWIRW</sequence>
<gene>
    <name evidence="1" type="ORF">GGP99_003327</name>
</gene>
<dbReference type="EMBL" id="JANTZM010000024">
    <property type="protein sequence ID" value="MCS4159336.1"/>
    <property type="molecule type" value="Genomic_DNA"/>
</dbReference>